<gene>
    <name evidence="1" type="ORF">CARUB_v10006746mg</name>
</gene>
<dbReference type="EMBL" id="KB870811">
    <property type="protein sequence ID" value="EOA18253.1"/>
    <property type="molecule type" value="Genomic_DNA"/>
</dbReference>
<proteinExistence type="predicted"/>
<protein>
    <submittedName>
        <fullName evidence="1">Uncharacterized protein</fullName>
    </submittedName>
</protein>
<reference evidence="2" key="1">
    <citation type="journal article" date="2013" name="Nat. Genet.">
        <title>The Capsella rubella genome and the genomic consequences of rapid mating system evolution.</title>
        <authorList>
            <person name="Slotte T."/>
            <person name="Hazzouri K.M."/>
            <person name="Agren J.A."/>
            <person name="Koenig D."/>
            <person name="Maumus F."/>
            <person name="Guo Y.L."/>
            <person name="Steige K."/>
            <person name="Platts A.E."/>
            <person name="Escobar J.S."/>
            <person name="Newman L.K."/>
            <person name="Wang W."/>
            <person name="Mandakova T."/>
            <person name="Vello E."/>
            <person name="Smith L.M."/>
            <person name="Henz S.R."/>
            <person name="Steffen J."/>
            <person name="Takuno S."/>
            <person name="Brandvain Y."/>
            <person name="Coop G."/>
            <person name="Andolfatto P."/>
            <person name="Hu T.T."/>
            <person name="Blanchette M."/>
            <person name="Clark R.M."/>
            <person name="Quesneville H."/>
            <person name="Nordborg M."/>
            <person name="Gaut B.S."/>
            <person name="Lysak M.A."/>
            <person name="Jenkins J."/>
            <person name="Grimwood J."/>
            <person name="Chapman J."/>
            <person name="Prochnik S."/>
            <person name="Shu S."/>
            <person name="Rokhsar D."/>
            <person name="Schmutz J."/>
            <person name="Weigel D."/>
            <person name="Wright S.I."/>
        </authorList>
    </citation>
    <scope>NUCLEOTIDE SEQUENCE [LARGE SCALE GENOMIC DNA]</scope>
    <source>
        <strain evidence="2">cv. Monte Gargano</strain>
    </source>
</reference>
<dbReference type="AlphaFoldDB" id="R0H3Z2"/>
<evidence type="ECO:0000313" key="2">
    <source>
        <dbReference type="Proteomes" id="UP000029121"/>
    </source>
</evidence>
<name>R0H3Z2_9BRAS</name>
<evidence type="ECO:0000313" key="1">
    <source>
        <dbReference type="EMBL" id="EOA18253.1"/>
    </source>
</evidence>
<dbReference type="Proteomes" id="UP000029121">
    <property type="component" value="Unassembled WGS sequence"/>
</dbReference>
<accession>R0H3Z2</accession>
<sequence length="113" mass="13443">MAQRILCKLRFHSRPTPYNCFKPPKLECNPPHLRMLSTVKDMNLLWRKAALYVGQVDSYISSSNWKLYLIFHHAIHCQELYRLLKTLKQTRSTSNVSRITSSNPLPYPYFHEY</sequence>
<keyword evidence="2" id="KW-1185">Reference proteome</keyword>
<organism evidence="1 2">
    <name type="scientific">Capsella rubella</name>
    <dbReference type="NCBI Taxonomy" id="81985"/>
    <lineage>
        <taxon>Eukaryota</taxon>
        <taxon>Viridiplantae</taxon>
        <taxon>Streptophyta</taxon>
        <taxon>Embryophyta</taxon>
        <taxon>Tracheophyta</taxon>
        <taxon>Spermatophyta</taxon>
        <taxon>Magnoliopsida</taxon>
        <taxon>eudicotyledons</taxon>
        <taxon>Gunneridae</taxon>
        <taxon>Pentapetalae</taxon>
        <taxon>rosids</taxon>
        <taxon>malvids</taxon>
        <taxon>Brassicales</taxon>
        <taxon>Brassicaceae</taxon>
        <taxon>Camelineae</taxon>
        <taxon>Capsella</taxon>
    </lineage>
</organism>